<feature type="transmembrane region" description="Helical" evidence="13">
    <location>
        <begin position="939"/>
        <end position="964"/>
    </location>
</feature>
<evidence type="ECO:0000256" key="2">
    <source>
        <dbReference type="ARBA" id="ARBA00022475"/>
    </source>
</evidence>
<dbReference type="PROSITE" id="PS01209">
    <property type="entry name" value="LDLRA_1"/>
    <property type="match status" value="3"/>
</dbReference>
<evidence type="ECO:0000313" key="15">
    <source>
        <dbReference type="EMBL" id="ELT92587.1"/>
    </source>
</evidence>
<reference evidence="16" key="3">
    <citation type="submission" date="2015-06" db="UniProtKB">
        <authorList>
            <consortium name="EnsemblMetazoa"/>
        </authorList>
    </citation>
    <scope>IDENTIFICATION</scope>
</reference>
<protein>
    <recommendedName>
        <fullName evidence="14">G-protein coupled receptors family 1 profile domain-containing protein</fullName>
    </recommendedName>
</protein>
<keyword evidence="7" id="KW-0297">G-protein coupled receptor</keyword>
<feature type="transmembrane region" description="Helical" evidence="13">
    <location>
        <begin position="1017"/>
        <end position="1039"/>
    </location>
</feature>
<evidence type="ECO:0000256" key="13">
    <source>
        <dbReference type="SAM" id="Phobius"/>
    </source>
</evidence>
<dbReference type="FunFam" id="1.20.1070.10:FF:000333">
    <property type="entry name" value="Relaxin receptor 1"/>
    <property type="match status" value="1"/>
</dbReference>
<feature type="transmembrane region" description="Helical" evidence="13">
    <location>
        <begin position="985"/>
        <end position="1005"/>
    </location>
</feature>
<feature type="disulfide bond" evidence="12">
    <location>
        <begin position="165"/>
        <end position="180"/>
    </location>
</feature>
<dbReference type="InterPro" id="IPR017452">
    <property type="entry name" value="GPCR_Rhodpsn_7TM"/>
</dbReference>
<keyword evidence="9 12" id="KW-1015">Disulfide bond</keyword>
<keyword evidence="10" id="KW-0675">Receptor</keyword>
<keyword evidence="4 13" id="KW-0812">Transmembrane</keyword>
<name>R7TGG6_CAPTE</name>
<dbReference type="PROSITE" id="PS50068">
    <property type="entry name" value="LDLRA_2"/>
    <property type="match status" value="10"/>
</dbReference>
<sequence>MYVYVSGLLSSADTDQDTSTKSVLCSDKTPPPDWLPCEDGQCIPLQLTCDGVSQCANGQDESVSICGCQQNEFQCNQTHCISTLLRCDLQSDCKDGTDEENCETHICPPTHVKCDNHACIPRDQQCDIKDDCGDNSDEEGCEYRQCWPTEWQCDNQQCIAAAYLCDGRADCFDGSDETNCGNHLDLGHLECENGLYIAGYHRCDGWVDCIDSQTDELNCWCGPCDTDTEFMCTSSRCIGKANKCDGHCDCGEKCEDEDNCHPHAPCADPERFVCRGNEKRCILPEYVCDGHNDCLNSGEGQDEEGCQVDQATCTRQGDMWCPKEKRCLSSEFRCDQETDCLGAFDETNCEVPSEQEALDKGHFLCSNGQQVDIKGRCDGHFDCQDLSDEQTCESFDCPTGTRRCPNSHQCIPEDWWCDFKRDCMGGDDEQHCLHPEHCAQTEFRCHSGQCIPQEEVCVRGMRDDGRRSVGCQDSSHLLRCKESTCEAGFFKCYNSYCVSESDICDGTPNCMATYTDEQNCSYVCPEPENSCLCFDTEMNCENRNLTRVPDTSKENDSLQKFHLSGNDLQEALYSNPFEGLGHLTYLDLSNNSIAMFPDRLFFPLWRLRTLNLRDNLITTLRNGSFSGLVSLDSLYLEGNSIRRIEIHAFAGLASLKALDLGNQQLTRVYKNTFLGLKNIYKLSLAYNRIEYIADGAFNGLPNLLHIDISSNMINNLESNVFHGLPSLRELMTDERRFCCMSDTSVDCSPEPDEFSSCEDLMSNYVLRVCIWVLGLISLLGNTLVVIWRIRDARDSKVHSFLITNLAIADMLMGIYLLIIAAVDMNFRGIYILHDAMWRHSNLCKFAGFLSTYSSEISVLTLVVITIDRFIAIIFPFRISRLGMKEAKIVMALLWLVVFFIAATPLFNTLYYFNDFYGRSGVCLALHITPQRPPGWEYSVFVFLALNMVSCFIISVSYLWMFLVARKTRAAARAPQMNSDRAMAKRMTLIVVTDLCCWVPIILLGVASLSGAVVPNQVYAWVAVFILPLNAAANPLLYTLSTASFLGNARRRALFVGHSIMTSLGASADTKGTLVAGTGIV</sequence>
<dbReference type="Pfam" id="PF13855">
    <property type="entry name" value="LRR_8"/>
    <property type="match status" value="2"/>
</dbReference>
<evidence type="ECO:0000256" key="6">
    <source>
        <dbReference type="ARBA" id="ARBA00022989"/>
    </source>
</evidence>
<feature type="disulfide bond" evidence="12">
    <location>
        <begin position="114"/>
        <end position="132"/>
    </location>
</feature>
<dbReference type="EMBL" id="AMQN01002815">
    <property type="status" value="NOT_ANNOTATED_CDS"/>
    <property type="molecule type" value="Genomic_DNA"/>
</dbReference>
<keyword evidence="6 13" id="KW-1133">Transmembrane helix</keyword>
<dbReference type="GO" id="GO:0005886">
    <property type="term" value="C:plasma membrane"/>
    <property type="evidence" value="ECO:0007669"/>
    <property type="project" value="UniProtKB-SubCell"/>
</dbReference>
<keyword evidence="3" id="KW-0433">Leucine-rich repeat</keyword>
<reference evidence="15 17" key="2">
    <citation type="journal article" date="2013" name="Nature">
        <title>Insights into bilaterian evolution from three spiralian genomes.</title>
        <authorList>
            <person name="Simakov O."/>
            <person name="Marletaz F."/>
            <person name="Cho S.J."/>
            <person name="Edsinger-Gonzales E."/>
            <person name="Havlak P."/>
            <person name="Hellsten U."/>
            <person name="Kuo D.H."/>
            <person name="Larsson T."/>
            <person name="Lv J."/>
            <person name="Arendt D."/>
            <person name="Savage R."/>
            <person name="Osoegawa K."/>
            <person name="de Jong P."/>
            <person name="Grimwood J."/>
            <person name="Chapman J.A."/>
            <person name="Shapiro H."/>
            <person name="Aerts A."/>
            <person name="Otillar R.P."/>
            <person name="Terry A.Y."/>
            <person name="Boore J.L."/>
            <person name="Grigoriev I.V."/>
            <person name="Lindberg D.R."/>
            <person name="Seaver E.C."/>
            <person name="Weisblat D.A."/>
            <person name="Putnam N.H."/>
            <person name="Rokhsar D.S."/>
        </authorList>
    </citation>
    <scope>NUCLEOTIDE SEQUENCE</scope>
    <source>
        <strain evidence="15 17">I ESC-2004</strain>
    </source>
</reference>
<evidence type="ECO:0000256" key="9">
    <source>
        <dbReference type="ARBA" id="ARBA00023157"/>
    </source>
</evidence>
<dbReference type="AlphaFoldDB" id="R7TGG6"/>
<dbReference type="OMA" id="GADEYFC"/>
<gene>
    <name evidence="15" type="ORF">CAPTEDRAFT_92610</name>
</gene>
<evidence type="ECO:0000256" key="12">
    <source>
        <dbReference type="PROSITE-ProRule" id="PRU00124"/>
    </source>
</evidence>
<dbReference type="GO" id="GO:0007189">
    <property type="term" value="P:adenylate cyclase-activating G protein-coupled receptor signaling pathway"/>
    <property type="evidence" value="ECO:0007669"/>
    <property type="project" value="TreeGrafter"/>
</dbReference>
<reference evidence="17" key="1">
    <citation type="submission" date="2012-12" db="EMBL/GenBank/DDBJ databases">
        <authorList>
            <person name="Hellsten U."/>
            <person name="Grimwood J."/>
            <person name="Chapman J.A."/>
            <person name="Shapiro H."/>
            <person name="Aerts A."/>
            <person name="Otillar R.P."/>
            <person name="Terry A.Y."/>
            <person name="Boore J.L."/>
            <person name="Simakov O."/>
            <person name="Marletaz F."/>
            <person name="Cho S.-J."/>
            <person name="Edsinger-Gonzales E."/>
            <person name="Havlak P."/>
            <person name="Kuo D.-H."/>
            <person name="Larsson T."/>
            <person name="Lv J."/>
            <person name="Arendt D."/>
            <person name="Savage R."/>
            <person name="Osoegawa K."/>
            <person name="de Jong P."/>
            <person name="Lindberg D.R."/>
            <person name="Seaver E.C."/>
            <person name="Weisblat D.A."/>
            <person name="Putnam N.H."/>
            <person name="Grigoriev I.V."/>
            <person name="Rokhsar D.S."/>
        </authorList>
    </citation>
    <scope>NUCLEOTIDE SEQUENCE</scope>
    <source>
        <strain evidence="17">I ESC-2004</strain>
    </source>
</reference>
<feature type="disulfide bond" evidence="12">
    <location>
        <begin position="232"/>
        <end position="250"/>
    </location>
</feature>
<feature type="disulfide bond" evidence="12">
    <location>
        <begin position="334"/>
        <end position="349"/>
    </location>
</feature>
<dbReference type="SUPFAM" id="SSF57424">
    <property type="entry name" value="LDL receptor-like module"/>
    <property type="match status" value="9"/>
</dbReference>
<dbReference type="Gene3D" id="1.20.1070.10">
    <property type="entry name" value="Rhodopsin 7-helix transmembrane proteins"/>
    <property type="match status" value="1"/>
</dbReference>
<feature type="disulfide bond" evidence="12">
    <location>
        <begin position="417"/>
        <end position="432"/>
    </location>
</feature>
<evidence type="ECO:0000256" key="5">
    <source>
        <dbReference type="ARBA" id="ARBA00022737"/>
    </source>
</evidence>
<evidence type="ECO:0000259" key="14">
    <source>
        <dbReference type="PROSITE" id="PS50262"/>
    </source>
</evidence>
<feature type="disulfide bond" evidence="12">
    <location>
        <begin position="68"/>
        <end position="80"/>
    </location>
</feature>
<feature type="disulfide bond" evidence="12">
    <location>
        <begin position="146"/>
        <end position="158"/>
    </location>
</feature>
<proteinExistence type="predicted"/>
<keyword evidence="2" id="KW-1003">Cell membrane</keyword>
<dbReference type="Gene3D" id="4.10.1220.10">
    <property type="entry name" value="EGF-type module"/>
    <property type="match status" value="1"/>
</dbReference>
<organism evidence="15">
    <name type="scientific">Capitella teleta</name>
    <name type="common">Polychaete worm</name>
    <dbReference type="NCBI Taxonomy" id="283909"/>
    <lineage>
        <taxon>Eukaryota</taxon>
        <taxon>Metazoa</taxon>
        <taxon>Spiralia</taxon>
        <taxon>Lophotrochozoa</taxon>
        <taxon>Annelida</taxon>
        <taxon>Polychaeta</taxon>
        <taxon>Sedentaria</taxon>
        <taxon>Scolecida</taxon>
        <taxon>Capitellidae</taxon>
        <taxon>Capitella</taxon>
    </lineage>
</organism>
<dbReference type="HOGENOM" id="CLU_006130_2_0_1"/>
<dbReference type="InterPro" id="IPR003591">
    <property type="entry name" value="Leu-rich_rpt_typical-subtyp"/>
</dbReference>
<feature type="disulfide bond" evidence="12">
    <location>
        <begin position="485"/>
        <end position="497"/>
    </location>
</feature>
<feature type="disulfide bond" evidence="12">
    <location>
        <begin position="37"/>
        <end position="55"/>
    </location>
</feature>
<dbReference type="PANTHER" id="PTHR24372">
    <property type="entry name" value="GLYCOPROTEIN HORMONE RECEPTOR"/>
    <property type="match status" value="1"/>
</dbReference>
<feature type="transmembrane region" description="Helical" evidence="13">
    <location>
        <begin position="888"/>
        <end position="912"/>
    </location>
</feature>
<dbReference type="EMBL" id="AMQN01002816">
    <property type="status" value="NOT_ANNOTATED_CDS"/>
    <property type="molecule type" value="Genomic_DNA"/>
</dbReference>
<feature type="transmembrane region" description="Helical" evidence="13">
    <location>
        <begin position="856"/>
        <end position="876"/>
    </location>
</feature>
<dbReference type="SUPFAM" id="SSF81321">
    <property type="entry name" value="Family A G protein-coupled receptor-like"/>
    <property type="match status" value="1"/>
</dbReference>
<feature type="disulfide bond" evidence="12">
    <location>
        <begin position="87"/>
        <end position="102"/>
    </location>
</feature>
<comment type="caution">
    <text evidence="12">Lacks conserved residue(s) required for the propagation of feature annotation.</text>
</comment>
<dbReference type="OrthoDB" id="6022531at2759"/>
<evidence type="ECO:0000256" key="11">
    <source>
        <dbReference type="ARBA" id="ARBA00023224"/>
    </source>
</evidence>
<dbReference type="EnsemblMetazoa" id="CapteT92610">
    <property type="protein sequence ID" value="CapteP92610"/>
    <property type="gene ID" value="CapteG92610"/>
</dbReference>
<evidence type="ECO:0000313" key="16">
    <source>
        <dbReference type="EnsemblMetazoa" id="CapteP92610"/>
    </source>
</evidence>
<dbReference type="Gene3D" id="4.10.400.10">
    <property type="entry name" value="Low-density Lipoprotein Receptor"/>
    <property type="match status" value="9"/>
</dbReference>
<evidence type="ECO:0000256" key="7">
    <source>
        <dbReference type="ARBA" id="ARBA00023040"/>
    </source>
</evidence>
<dbReference type="InterPro" id="IPR002172">
    <property type="entry name" value="LDrepeatLR_classA_rpt"/>
</dbReference>
<dbReference type="PANTHER" id="PTHR24372:SF77">
    <property type="entry name" value="G-PROTEIN COUPLED RECEPTORS FAMILY 1 PROFILE DOMAIN-CONTAINING PROTEIN"/>
    <property type="match status" value="1"/>
</dbReference>
<feature type="disulfide bond" evidence="12">
    <location>
        <begin position="153"/>
        <end position="171"/>
    </location>
</feature>
<feature type="transmembrane region" description="Helical" evidence="13">
    <location>
        <begin position="764"/>
        <end position="787"/>
    </location>
</feature>
<dbReference type="PROSITE" id="PS50262">
    <property type="entry name" value="G_PROTEIN_RECEP_F1_2"/>
    <property type="match status" value="1"/>
</dbReference>
<keyword evidence="11" id="KW-0807">Transducer</keyword>
<feature type="disulfide bond" evidence="12">
    <location>
        <begin position="377"/>
        <end position="392"/>
    </location>
</feature>
<dbReference type="PROSITE" id="PS51450">
    <property type="entry name" value="LRR"/>
    <property type="match status" value="2"/>
</dbReference>
<feature type="transmembrane region" description="Helical" evidence="13">
    <location>
        <begin position="799"/>
        <end position="822"/>
    </location>
</feature>
<evidence type="ECO:0000256" key="4">
    <source>
        <dbReference type="ARBA" id="ARBA00022692"/>
    </source>
</evidence>
<dbReference type="Proteomes" id="UP000014760">
    <property type="component" value="Unassembled WGS sequence"/>
</dbReference>
<dbReference type="InterPro" id="IPR000276">
    <property type="entry name" value="GPCR_Rhodpsn"/>
</dbReference>
<dbReference type="Pfam" id="PF00057">
    <property type="entry name" value="Ldl_recept_a"/>
    <property type="match status" value="3"/>
</dbReference>
<dbReference type="InterPro" id="IPR036055">
    <property type="entry name" value="LDL_receptor-like_sf"/>
</dbReference>
<evidence type="ECO:0000313" key="17">
    <source>
        <dbReference type="Proteomes" id="UP000014760"/>
    </source>
</evidence>
<dbReference type="PRINTS" id="PR00261">
    <property type="entry name" value="LDLRECEPTOR"/>
</dbReference>
<dbReference type="STRING" id="283909.R7TGG6"/>
<comment type="subcellular location">
    <subcellularLocation>
        <location evidence="1">Cell membrane</location>
        <topology evidence="1">Multi-pass membrane protein</topology>
    </subcellularLocation>
</comment>
<dbReference type="EMBL" id="KB310082">
    <property type="protein sequence ID" value="ELT92587.1"/>
    <property type="molecule type" value="Genomic_DNA"/>
</dbReference>
<evidence type="ECO:0000256" key="8">
    <source>
        <dbReference type="ARBA" id="ARBA00023136"/>
    </source>
</evidence>
<evidence type="ECO:0000256" key="1">
    <source>
        <dbReference type="ARBA" id="ARBA00004651"/>
    </source>
</evidence>
<dbReference type="PROSITE" id="PS00237">
    <property type="entry name" value="G_PROTEIN_RECEP_F1_1"/>
    <property type="match status" value="1"/>
</dbReference>
<accession>R7TGG6</accession>
<feature type="disulfide bond" evidence="12">
    <location>
        <begin position="126"/>
        <end position="141"/>
    </location>
</feature>
<feature type="disulfide bond" evidence="12">
    <location>
        <begin position="107"/>
        <end position="119"/>
    </location>
</feature>
<feature type="disulfide bond" evidence="12">
    <location>
        <begin position="365"/>
        <end position="383"/>
    </location>
</feature>
<dbReference type="InterPro" id="IPR023415">
    <property type="entry name" value="LDLR_class-A_CS"/>
</dbReference>
<dbReference type="Pfam" id="PF00001">
    <property type="entry name" value="7tm_1"/>
    <property type="match status" value="1"/>
</dbReference>
<keyword evidence="17" id="KW-1185">Reference proteome</keyword>
<feature type="disulfide bond" evidence="12">
    <location>
        <begin position="75"/>
        <end position="93"/>
    </location>
</feature>
<dbReference type="SUPFAM" id="SSF52058">
    <property type="entry name" value="L domain-like"/>
    <property type="match status" value="1"/>
</dbReference>
<dbReference type="SMART" id="SM00192">
    <property type="entry name" value="LDLa"/>
    <property type="match status" value="12"/>
</dbReference>
<dbReference type="GO" id="GO:0008528">
    <property type="term" value="F:G protein-coupled peptide receptor activity"/>
    <property type="evidence" value="ECO:0007669"/>
    <property type="project" value="TreeGrafter"/>
</dbReference>
<dbReference type="GO" id="GO:0009755">
    <property type="term" value="P:hormone-mediated signaling pathway"/>
    <property type="evidence" value="ECO:0007669"/>
    <property type="project" value="TreeGrafter"/>
</dbReference>
<dbReference type="CDD" id="cd00112">
    <property type="entry name" value="LDLa"/>
    <property type="match status" value="9"/>
</dbReference>
<dbReference type="Gene3D" id="3.80.10.10">
    <property type="entry name" value="Ribonuclease Inhibitor"/>
    <property type="match status" value="2"/>
</dbReference>
<dbReference type="SMART" id="SM00369">
    <property type="entry name" value="LRR_TYP"/>
    <property type="match status" value="6"/>
</dbReference>
<evidence type="ECO:0000256" key="3">
    <source>
        <dbReference type="ARBA" id="ARBA00022614"/>
    </source>
</evidence>
<feature type="domain" description="G-protein coupled receptors family 1 profile" evidence="14">
    <location>
        <begin position="780"/>
        <end position="1037"/>
    </location>
</feature>
<keyword evidence="8 13" id="KW-0472">Membrane</keyword>
<keyword evidence="5" id="KW-0677">Repeat</keyword>
<dbReference type="InterPro" id="IPR032675">
    <property type="entry name" value="LRR_dom_sf"/>
</dbReference>
<feature type="disulfide bond" evidence="12">
    <location>
        <begin position="492"/>
        <end position="510"/>
    </location>
</feature>
<dbReference type="CDD" id="cd15137">
    <property type="entry name" value="7tmA_Relaxin_R"/>
    <property type="match status" value="1"/>
</dbReference>
<dbReference type="InterPro" id="IPR001611">
    <property type="entry name" value="Leu-rich_rpt"/>
</dbReference>
<evidence type="ECO:0000256" key="10">
    <source>
        <dbReference type="ARBA" id="ARBA00023170"/>
    </source>
</evidence>